<dbReference type="Pfam" id="PF00194">
    <property type="entry name" value="Carb_anhydrase"/>
    <property type="match status" value="1"/>
</dbReference>
<evidence type="ECO:0000313" key="14">
    <source>
        <dbReference type="EMBL" id="RXH83623.1"/>
    </source>
</evidence>
<dbReference type="EC" id="4.2.1.1" evidence="5 12"/>
<dbReference type="EMBL" id="RDQH01000337">
    <property type="protein sequence ID" value="RXH83623.1"/>
    <property type="molecule type" value="Genomic_DNA"/>
</dbReference>
<dbReference type="PROSITE" id="PS00162">
    <property type="entry name" value="ALPHA_CA_1"/>
    <property type="match status" value="1"/>
</dbReference>
<keyword evidence="7 12" id="KW-0732">Signal</keyword>
<feature type="signal peptide" evidence="12">
    <location>
        <begin position="1"/>
        <end position="27"/>
    </location>
</feature>
<keyword evidence="8 12" id="KW-0862">Zinc</keyword>
<accession>A0A498IQU4</accession>
<organism evidence="14 15">
    <name type="scientific">Malus domestica</name>
    <name type="common">Apple</name>
    <name type="synonym">Pyrus malus</name>
    <dbReference type="NCBI Taxonomy" id="3750"/>
    <lineage>
        <taxon>Eukaryota</taxon>
        <taxon>Viridiplantae</taxon>
        <taxon>Streptophyta</taxon>
        <taxon>Embryophyta</taxon>
        <taxon>Tracheophyta</taxon>
        <taxon>Spermatophyta</taxon>
        <taxon>Magnoliopsida</taxon>
        <taxon>eudicotyledons</taxon>
        <taxon>Gunneridae</taxon>
        <taxon>Pentapetalae</taxon>
        <taxon>rosids</taxon>
        <taxon>fabids</taxon>
        <taxon>Rosales</taxon>
        <taxon>Rosaceae</taxon>
        <taxon>Amygdaloideae</taxon>
        <taxon>Maleae</taxon>
        <taxon>Malus</taxon>
    </lineage>
</organism>
<comment type="catalytic activity">
    <reaction evidence="11 12">
        <text>hydrogencarbonate + H(+) = CO2 + H2O</text>
        <dbReference type="Rhea" id="RHEA:10748"/>
        <dbReference type="ChEBI" id="CHEBI:15377"/>
        <dbReference type="ChEBI" id="CHEBI:15378"/>
        <dbReference type="ChEBI" id="CHEBI:16526"/>
        <dbReference type="ChEBI" id="CHEBI:17544"/>
        <dbReference type="EC" id="4.2.1.1"/>
    </reaction>
</comment>
<dbReference type="InterPro" id="IPR001148">
    <property type="entry name" value="CA_dom"/>
</dbReference>
<keyword evidence="9" id="KW-0325">Glycoprotein</keyword>
<dbReference type="PANTHER" id="PTHR18952:SF208">
    <property type="entry name" value="CARBONIC ANHYDRASE XA-RELATED"/>
    <property type="match status" value="1"/>
</dbReference>
<keyword evidence="15" id="KW-1185">Reference proteome</keyword>
<evidence type="ECO:0000256" key="5">
    <source>
        <dbReference type="ARBA" id="ARBA00012925"/>
    </source>
</evidence>
<dbReference type="GO" id="GO:0004089">
    <property type="term" value="F:carbonate dehydratase activity"/>
    <property type="evidence" value="ECO:0007669"/>
    <property type="project" value="UniProtKB-UniRule"/>
</dbReference>
<dbReference type="CDD" id="cd03124">
    <property type="entry name" value="alpha_CA_prokaryotic_like"/>
    <property type="match status" value="1"/>
</dbReference>
<evidence type="ECO:0000256" key="2">
    <source>
        <dbReference type="ARBA" id="ARBA00002904"/>
    </source>
</evidence>
<dbReference type="InterPro" id="IPR041891">
    <property type="entry name" value="Alpha_CA_prokaryot-like"/>
</dbReference>
<reference evidence="14 15" key="1">
    <citation type="submission" date="2018-10" db="EMBL/GenBank/DDBJ databases">
        <title>A high-quality apple genome assembly.</title>
        <authorList>
            <person name="Hu J."/>
        </authorList>
    </citation>
    <scope>NUCLEOTIDE SEQUENCE [LARGE SCALE GENOMIC DNA]</scope>
    <source>
        <strain evidence="15">cv. HFTH1</strain>
        <tissue evidence="14">Young leaf</tissue>
    </source>
</reference>
<dbReference type="Gene3D" id="3.10.200.10">
    <property type="entry name" value="Alpha carbonic anhydrase"/>
    <property type="match status" value="1"/>
</dbReference>
<dbReference type="InterPro" id="IPR018338">
    <property type="entry name" value="Carbonic_anhydrase_a-class_CS"/>
</dbReference>
<comment type="similarity">
    <text evidence="12">Belongs to the alpha-carbonic anhydrase family.</text>
</comment>
<evidence type="ECO:0000256" key="8">
    <source>
        <dbReference type="ARBA" id="ARBA00022833"/>
    </source>
</evidence>
<dbReference type="PANTHER" id="PTHR18952">
    <property type="entry name" value="CARBONIC ANHYDRASE"/>
    <property type="match status" value="1"/>
</dbReference>
<evidence type="ECO:0000256" key="3">
    <source>
        <dbReference type="ARBA" id="ARBA00004470"/>
    </source>
</evidence>
<feature type="chain" id="PRO_5025073351" description="Carbonic anhydrase" evidence="12">
    <location>
        <begin position="28"/>
        <end position="275"/>
    </location>
</feature>
<comment type="similarity">
    <text evidence="4">Belongs to the alpha-class carbonic anhydrase family.</text>
</comment>
<keyword evidence="6 12" id="KW-0479">Metal-binding</keyword>
<dbReference type="FunFam" id="3.10.200.10:FF:000007">
    <property type="entry name" value="Alpha carbonic anhydrase 3"/>
    <property type="match status" value="1"/>
</dbReference>
<dbReference type="PROSITE" id="PS51144">
    <property type="entry name" value="ALPHA_CA_2"/>
    <property type="match status" value="1"/>
</dbReference>
<dbReference type="SMART" id="SM01057">
    <property type="entry name" value="Carb_anhydrase"/>
    <property type="match status" value="1"/>
</dbReference>
<name>A0A498IQU4_MALDO</name>
<comment type="subcellular location">
    <subcellularLocation>
        <location evidence="3">Plastid</location>
        <location evidence="3">Chloroplast stroma</location>
    </subcellularLocation>
</comment>
<gene>
    <name evidence="14" type="ORF">DVH24_005876</name>
</gene>
<evidence type="ECO:0000256" key="12">
    <source>
        <dbReference type="RuleBase" id="RU367011"/>
    </source>
</evidence>
<protein>
    <recommendedName>
        <fullName evidence="5 12">Carbonic anhydrase</fullName>
        <ecNumber evidence="5 12">4.2.1.1</ecNumber>
    </recommendedName>
</protein>
<keyword evidence="10 12" id="KW-0456">Lyase</keyword>
<dbReference type="STRING" id="3750.A0A498IQU4"/>
<dbReference type="GO" id="GO:0009570">
    <property type="term" value="C:chloroplast stroma"/>
    <property type="evidence" value="ECO:0007669"/>
    <property type="project" value="UniProtKB-SubCell"/>
</dbReference>
<comment type="cofactor">
    <cofactor evidence="1 12">
        <name>Zn(2+)</name>
        <dbReference type="ChEBI" id="CHEBI:29105"/>
    </cofactor>
</comment>
<evidence type="ECO:0000256" key="6">
    <source>
        <dbReference type="ARBA" id="ARBA00022723"/>
    </source>
</evidence>
<evidence type="ECO:0000256" key="1">
    <source>
        <dbReference type="ARBA" id="ARBA00001947"/>
    </source>
</evidence>
<dbReference type="GO" id="GO:0008270">
    <property type="term" value="F:zinc ion binding"/>
    <property type="evidence" value="ECO:0007669"/>
    <property type="project" value="UniProtKB-UniRule"/>
</dbReference>
<evidence type="ECO:0000256" key="9">
    <source>
        <dbReference type="ARBA" id="ARBA00023180"/>
    </source>
</evidence>
<evidence type="ECO:0000256" key="4">
    <source>
        <dbReference type="ARBA" id="ARBA00006365"/>
    </source>
</evidence>
<evidence type="ECO:0000256" key="11">
    <source>
        <dbReference type="ARBA" id="ARBA00048348"/>
    </source>
</evidence>
<dbReference type="InterPro" id="IPR023561">
    <property type="entry name" value="Carbonic_anhydrase_a-class"/>
</dbReference>
<dbReference type="GO" id="GO:0006730">
    <property type="term" value="P:one-carbon metabolic process"/>
    <property type="evidence" value="ECO:0007669"/>
    <property type="project" value="TreeGrafter"/>
</dbReference>
<proteinExistence type="inferred from homology"/>
<evidence type="ECO:0000313" key="15">
    <source>
        <dbReference type="Proteomes" id="UP000290289"/>
    </source>
</evidence>
<dbReference type="Proteomes" id="UP000290289">
    <property type="component" value="Chromosome 11"/>
</dbReference>
<feature type="domain" description="Alpha-carbonic anhydrase" evidence="13">
    <location>
        <begin position="34"/>
        <end position="268"/>
    </location>
</feature>
<dbReference type="AlphaFoldDB" id="A0A498IQU4"/>
<evidence type="ECO:0000256" key="7">
    <source>
        <dbReference type="ARBA" id="ARBA00022729"/>
    </source>
</evidence>
<evidence type="ECO:0000259" key="13">
    <source>
        <dbReference type="PROSITE" id="PS51144"/>
    </source>
</evidence>
<comment type="function">
    <text evidence="2 12">Reversible hydration of carbon dioxide.</text>
</comment>
<dbReference type="InterPro" id="IPR036398">
    <property type="entry name" value="CA_dom_sf"/>
</dbReference>
<comment type="caution">
    <text evidence="14">The sequence shown here is derived from an EMBL/GenBank/DDBJ whole genome shotgun (WGS) entry which is preliminary data.</text>
</comment>
<evidence type="ECO:0000256" key="10">
    <source>
        <dbReference type="ARBA" id="ARBA00023239"/>
    </source>
</evidence>
<sequence length="275" mass="31537">MEKFPTPILFYSFLIALVLLNSRHATSEEVEDQREFNYEEDSEKGPVRWGEIRQEWSMCSKGSMQSPIDLLDDRVELVSHLGILKSNYRPCNATLKNRGHDMMLKWEADPGFILLNGTLYKLKQCHWHASSEHTINGKRFDLEVHLVHESATGNIAVTGILYRIGAPDPFLSSIMDYLADVSDTTEDEEVVGMVDPRQMKTSSTKYYRYIGSLTTPPCTQNVIWTIAREVSTVSEEQVKSLRVAVHDDSDTNARPVQPRNRRIVQLYRQTVEEKN</sequence>
<dbReference type="SUPFAM" id="SSF51069">
    <property type="entry name" value="Carbonic anhydrase"/>
    <property type="match status" value="1"/>
</dbReference>